<organism evidence="1 2">
    <name type="scientific">Streptomyces plumbiresistens</name>
    <dbReference type="NCBI Taxonomy" id="511811"/>
    <lineage>
        <taxon>Bacteria</taxon>
        <taxon>Bacillati</taxon>
        <taxon>Actinomycetota</taxon>
        <taxon>Actinomycetes</taxon>
        <taxon>Kitasatosporales</taxon>
        <taxon>Streptomycetaceae</taxon>
        <taxon>Streptomyces</taxon>
    </lineage>
</organism>
<dbReference type="RefSeq" id="WP_345570990.1">
    <property type="nucleotide sequence ID" value="NZ_BAAAZX010000041.1"/>
</dbReference>
<accession>A0ABP7TJP0</accession>
<proteinExistence type="predicted"/>
<dbReference type="Proteomes" id="UP001500456">
    <property type="component" value="Unassembled WGS sequence"/>
</dbReference>
<evidence type="ECO:0000313" key="2">
    <source>
        <dbReference type="Proteomes" id="UP001500456"/>
    </source>
</evidence>
<name>A0ABP7TJP0_9ACTN</name>
<gene>
    <name evidence="1" type="ORF">GCM10022232_86260</name>
</gene>
<sequence length="131" mass="14435">MTRQTSSDQWRALLHESDAVEQLSSELTRQAIRDGVVDGPSQRRYLVRRAALADRADSLQRETGFAATGEVDAGLAALGLLEWDREHGTGCGPLPAADGRWDADPRGYLHQEHAMLVLDDQDQDQDQRPGA</sequence>
<reference evidence="2" key="1">
    <citation type="journal article" date="2019" name="Int. J. Syst. Evol. Microbiol.">
        <title>The Global Catalogue of Microorganisms (GCM) 10K type strain sequencing project: providing services to taxonomists for standard genome sequencing and annotation.</title>
        <authorList>
            <consortium name="The Broad Institute Genomics Platform"/>
            <consortium name="The Broad Institute Genome Sequencing Center for Infectious Disease"/>
            <person name="Wu L."/>
            <person name="Ma J."/>
        </authorList>
    </citation>
    <scope>NUCLEOTIDE SEQUENCE [LARGE SCALE GENOMIC DNA]</scope>
    <source>
        <strain evidence="2">JCM 16924</strain>
    </source>
</reference>
<protein>
    <submittedName>
        <fullName evidence="1">Uncharacterized protein</fullName>
    </submittedName>
</protein>
<evidence type="ECO:0000313" key="1">
    <source>
        <dbReference type="EMBL" id="GAA4027225.1"/>
    </source>
</evidence>
<comment type="caution">
    <text evidence="1">The sequence shown here is derived from an EMBL/GenBank/DDBJ whole genome shotgun (WGS) entry which is preliminary data.</text>
</comment>
<keyword evidence="2" id="KW-1185">Reference proteome</keyword>
<dbReference type="EMBL" id="BAAAZX010000041">
    <property type="protein sequence ID" value="GAA4027225.1"/>
    <property type="molecule type" value="Genomic_DNA"/>
</dbReference>